<dbReference type="Proteomes" id="UP000198211">
    <property type="component" value="Unassembled WGS sequence"/>
</dbReference>
<dbReference type="OrthoDB" id="128457at2759"/>
<comment type="caution">
    <text evidence="2">The sequence shown here is derived from an EMBL/GenBank/DDBJ whole genome shotgun (WGS) entry which is preliminary data.</text>
</comment>
<gene>
    <name evidence="2" type="ORF">PHMEG_00036233</name>
</gene>
<dbReference type="EMBL" id="NBNE01014867">
    <property type="protein sequence ID" value="OWY94124.1"/>
    <property type="molecule type" value="Genomic_DNA"/>
</dbReference>
<accession>A0A225ULW5</accession>
<dbReference type="AlphaFoldDB" id="A0A225ULW5"/>
<protein>
    <submittedName>
        <fullName evidence="2">Uncharacterized protein</fullName>
    </submittedName>
</protein>
<feature type="region of interest" description="Disordered" evidence="1">
    <location>
        <begin position="84"/>
        <end position="108"/>
    </location>
</feature>
<organism evidence="2 3">
    <name type="scientific">Phytophthora megakarya</name>
    <dbReference type="NCBI Taxonomy" id="4795"/>
    <lineage>
        <taxon>Eukaryota</taxon>
        <taxon>Sar</taxon>
        <taxon>Stramenopiles</taxon>
        <taxon>Oomycota</taxon>
        <taxon>Peronosporomycetes</taxon>
        <taxon>Peronosporales</taxon>
        <taxon>Peronosporaceae</taxon>
        <taxon>Phytophthora</taxon>
    </lineage>
</organism>
<sequence length="293" mass="34237">MRTANRMVKAAYGSAAKLDCDKCERAVSRSNFSKHKKKCKGIRVRESRSEIRKRSWVKHRAKRVGDQRSRRAAQSFKRLQELREQLDDVKQVPHPPKPTPKGLKGHPLEHLSHNATLVAYIYDQVKYNELLSSLWLKKVYLLLHSDKHRHMPSHFQEESVWNLLEETCKAFSAYKDTVLNGDGDTVFGERVRLQRYRDYLETRYTARVNDWLIRCEEIDRENAVLSAHVQVMIDGFGEGKNCKCLAEFEEIYKAGFVEKDKDNEAKTKAKHVESEGERRFRETFGFDSDSDDE</sequence>
<evidence type="ECO:0000256" key="1">
    <source>
        <dbReference type="SAM" id="MobiDB-lite"/>
    </source>
</evidence>
<name>A0A225ULW5_9STRA</name>
<evidence type="ECO:0000313" key="3">
    <source>
        <dbReference type="Proteomes" id="UP000198211"/>
    </source>
</evidence>
<keyword evidence="3" id="KW-1185">Reference proteome</keyword>
<evidence type="ECO:0000313" key="2">
    <source>
        <dbReference type="EMBL" id="OWY94124.1"/>
    </source>
</evidence>
<reference evidence="3" key="1">
    <citation type="submission" date="2017-03" db="EMBL/GenBank/DDBJ databases">
        <title>Phytopthora megakarya and P. palmivora, two closely related causual agents of cacao black pod achieved similar genome size and gene model numbers by different mechanisms.</title>
        <authorList>
            <person name="Ali S."/>
            <person name="Shao J."/>
            <person name="Larry D.J."/>
            <person name="Kronmiller B."/>
            <person name="Shen D."/>
            <person name="Strem M.D."/>
            <person name="Melnick R.L."/>
            <person name="Guiltinan M.J."/>
            <person name="Tyler B.M."/>
            <person name="Meinhardt L.W."/>
            <person name="Bailey B.A."/>
        </authorList>
    </citation>
    <scope>NUCLEOTIDE SEQUENCE [LARGE SCALE GENOMIC DNA]</scope>
    <source>
        <strain evidence="3">zdho120</strain>
    </source>
</reference>
<proteinExistence type="predicted"/>